<reference evidence="12" key="2">
    <citation type="submission" date="2023-05" db="EMBL/GenBank/DDBJ databases">
        <authorList>
            <person name="Schelkunov M.I."/>
        </authorList>
    </citation>
    <scope>NUCLEOTIDE SEQUENCE</scope>
    <source>
        <strain evidence="12">Hsosn_3</strain>
        <tissue evidence="12">Leaf</tissue>
    </source>
</reference>
<feature type="compositionally biased region" description="Low complexity" evidence="9">
    <location>
        <begin position="126"/>
        <end position="137"/>
    </location>
</feature>
<dbReference type="Proteomes" id="UP001237642">
    <property type="component" value="Unassembled WGS sequence"/>
</dbReference>
<dbReference type="PANTHER" id="PTHR33044">
    <property type="entry name" value="BIFUNCTIONAL INHIBITOR/LIPID-TRANSFER PROTEIN/SEED STORAGE 2S ALBUMIN SUPERFAMILY PROTEIN-RELATED"/>
    <property type="match status" value="1"/>
</dbReference>
<keyword evidence="7" id="KW-0325">Glycoprotein</keyword>
<evidence type="ECO:0000259" key="11">
    <source>
        <dbReference type="Pfam" id="PF14368"/>
    </source>
</evidence>
<organism evidence="12 13">
    <name type="scientific">Heracleum sosnowskyi</name>
    <dbReference type="NCBI Taxonomy" id="360622"/>
    <lineage>
        <taxon>Eukaryota</taxon>
        <taxon>Viridiplantae</taxon>
        <taxon>Streptophyta</taxon>
        <taxon>Embryophyta</taxon>
        <taxon>Tracheophyta</taxon>
        <taxon>Spermatophyta</taxon>
        <taxon>Magnoliopsida</taxon>
        <taxon>eudicotyledons</taxon>
        <taxon>Gunneridae</taxon>
        <taxon>Pentapetalae</taxon>
        <taxon>asterids</taxon>
        <taxon>campanulids</taxon>
        <taxon>Apiales</taxon>
        <taxon>Apiaceae</taxon>
        <taxon>Apioideae</taxon>
        <taxon>apioid superclade</taxon>
        <taxon>Tordylieae</taxon>
        <taxon>Tordyliinae</taxon>
        <taxon>Heracleum</taxon>
    </lineage>
</organism>
<proteinExistence type="inferred from homology"/>
<dbReference type="AlphaFoldDB" id="A0AAD8I1M2"/>
<evidence type="ECO:0000256" key="9">
    <source>
        <dbReference type="SAM" id="MobiDB-lite"/>
    </source>
</evidence>
<dbReference type="InterPro" id="IPR016140">
    <property type="entry name" value="Bifunc_inhib/LTP/seed_store"/>
</dbReference>
<dbReference type="SUPFAM" id="SSF47699">
    <property type="entry name" value="Bifunctional inhibitor/lipid-transfer protein/seed storage 2S albumin"/>
    <property type="match status" value="1"/>
</dbReference>
<comment type="caution">
    <text evidence="12">The sequence shown here is derived from an EMBL/GenBank/DDBJ whole genome shotgun (WGS) entry which is preliminary data.</text>
</comment>
<dbReference type="CDD" id="cd00010">
    <property type="entry name" value="AAI_LTSS"/>
    <property type="match status" value="1"/>
</dbReference>
<comment type="subcellular location">
    <subcellularLocation>
        <location evidence="1">Cell membrane</location>
        <topology evidence="1">Lipid-anchor</topology>
        <topology evidence="1">GPI-anchor</topology>
    </subcellularLocation>
</comment>
<dbReference type="GO" id="GO:0098552">
    <property type="term" value="C:side of membrane"/>
    <property type="evidence" value="ECO:0007669"/>
    <property type="project" value="UniProtKB-KW"/>
</dbReference>
<feature type="signal peptide" evidence="10">
    <location>
        <begin position="1"/>
        <end position="21"/>
    </location>
</feature>
<feature type="region of interest" description="Disordered" evidence="9">
    <location>
        <begin position="116"/>
        <end position="138"/>
    </location>
</feature>
<keyword evidence="5 10" id="KW-0732">Signal</keyword>
<reference evidence="12" key="1">
    <citation type="submission" date="2023-02" db="EMBL/GenBank/DDBJ databases">
        <title>Genome of toxic invasive species Heracleum sosnowskyi carries increased number of genes despite the absence of recent whole-genome duplications.</title>
        <authorList>
            <person name="Schelkunov M."/>
            <person name="Shtratnikova V."/>
            <person name="Makarenko M."/>
            <person name="Klepikova A."/>
            <person name="Omelchenko D."/>
            <person name="Novikova G."/>
            <person name="Obukhova E."/>
            <person name="Bogdanov V."/>
            <person name="Penin A."/>
            <person name="Logacheva M."/>
        </authorList>
    </citation>
    <scope>NUCLEOTIDE SEQUENCE</scope>
    <source>
        <strain evidence="12">Hsosn_3</strain>
        <tissue evidence="12">Leaf</tissue>
    </source>
</reference>
<dbReference type="Gene3D" id="1.10.110.10">
    <property type="entry name" value="Plant lipid-transfer and hydrophobic proteins"/>
    <property type="match status" value="1"/>
</dbReference>
<evidence type="ECO:0000256" key="10">
    <source>
        <dbReference type="SAM" id="SignalP"/>
    </source>
</evidence>
<name>A0AAD8I1M2_9APIA</name>
<evidence type="ECO:0000313" key="12">
    <source>
        <dbReference type="EMBL" id="KAK1376407.1"/>
    </source>
</evidence>
<gene>
    <name evidence="12" type="ORF">POM88_032600</name>
</gene>
<keyword evidence="4" id="KW-0472">Membrane</keyword>
<dbReference type="EMBL" id="JAUIZM010000007">
    <property type="protein sequence ID" value="KAK1376407.1"/>
    <property type="molecule type" value="Genomic_DNA"/>
</dbReference>
<comment type="similarity">
    <text evidence="2">Belongs to the plant LTP family.</text>
</comment>
<evidence type="ECO:0000256" key="7">
    <source>
        <dbReference type="ARBA" id="ARBA00023180"/>
    </source>
</evidence>
<keyword evidence="3" id="KW-1003">Cell membrane</keyword>
<dbReference type="Pfam" id="PF14368">
    <property type="entry name" value="LTP_2"/>
    <property type="match status" value="1"/>
</dbReference>
<keyword evidence="13" id="KW-1185">Reference proteome</keyword>
<evidence type="ECO:0000256" key="3">
    <source>
        <dbReference type="ARBA" id="ARBA00022475"/>
    </source>
</evidence>
<dbReference type="InterPro" id="IPR043325">
    <property type="entry name" value="LTSS"/>
</dbReference>
<dbReference type="GO" id="GO:0005886">
    <property type="term" value="C:plasma membrane"/>
    <property type="evidence" value="ECO:0007669"/>
    <property type="project" value="UniProtKB-SubCell"/>
</dbReference>
<keyword evidence="4" id="KW-0336">GPI-anchor</keyword>
<evidence type="ECO:0000256" key="8">
    <source>
        <dbReference type="ARBA" id="ARBA00023288"/>
    </source>
</evidence>
<accession>A0AAD8I1M2</accession>
<evidence type="ECO:0000256" key="5">
    <source>
        <dbReference type="ARBA" id="ARBA00022729"/>
    </source>
</evidence>
<protein>
    <submittedName>
        <fullName evidence="12">AAI domain-containing protein</fullName>
    </submittedName>
</protein>
<keyword evidence="6" id="KW-1015">Disulfide bond</keyword>
<feature type="domain" description="Bifunctional inhibitor/plant lipid transfer protein/seed storage helical" evidence="11">
    <location>
        <begin position="37"/>
        <end position="109"/>
    </location>
</feature>
<evidence type="ECO:0000256" key="1">
    <source>
        <dbReference type="ARBA" id="ARBA00004609"/>
    </source>
</evidence>
<sequence length="160" mass="16675">MKSLIVAVVMVAMLANLVVQGQDGLPDIPDLPKFPACVVNLLGCADSLNTTTTPPDTCCLPLKEAITDQLPCLCSLYNNPTLLISLGINITQVIELPARCGINFSITECTGSPAPVSPMPYPGSPTTPSAATPPSDAGHTAATATFSRLFILAAAMLYWT</sequence>
<dbReference type="InterPro" id="IPR036312">
    <property type="entry name" value="Bifun_inhib/LTP/seed_sf"/>
</dbReference>
<evidence type="ECO:0000256" key="6">
    <source>
        <dbReference type="ARBA" id="ARBA00023157"/>
    </source>
</evidence>
<evidence type="ECO:0000313" key="13">
    <source>
        <dbReference type="Proteomes" id="UP001237642"/>
    </source>
</evidence>
<keyword evidence="8" id="KW-0449">Lipoprotein</keyword>
<evidence type="ECO:0000256" key="2">
    <source>
        <dbReference type="ARBA" id="ARBA00009748"/>
    </source>
</evidence>
<feature type="compositionally biased region" description="Pro residues" evidence="9">
    <location>
        <begin position="116"/>
        <end position="125"/>
    </location>
</feature>
<evidence type="ECO:0000256" key="4">
    <source>
        <dbReference type="ARBA" id="ARBA00022622"/>
    </source>
</evidence>
<feature type="chain" id="PRO_5042111863" evidence="10">
    <location>
        <begin position="22"/>
        <end position="160"/>
    </location>
</feature>